<dbReference type="PANTHER" id="PTHR23105">
    <property type="entry name" value="RIBOSOMAL PROTEIN L7AE FAMILY MEMBER"/>
    <property type="match status" value="1"/>
</dbReference>
<sequence>MVLKMFSFHTLQGRFFLFHHSSGINFSTMSFPFGKKAESDTKKALKSLIAHELKTNGPSHKYIYLVINTDKPLARERDYVPRIIPVPNRMAKASESSILLITKDPSTPYREPILKKGSPTEDLFKDIMPLKKLRSLSKTTKSLKKLFSDYEVVVADHRVHHLLPDILGEVFYRGHKRVPFMVQLAKPDGVPVKKQDKVEKCDPKYVRDQVRSICKNTFYIPARDGTITVKVGYVDSTADEVTQNIASVVEFLKNPKFKPAGGVLKHNNQIRGLFVKTNESASLPIYKRVDEKKEDLDDIDDE</sequence>
<reference evidence="1" key="1">
    <citation type="journal article" date="2014" name="Genome Announc.">
        <title>Genome sequence of the yeast Cyberlindnera fabianii (Hansenula fabianii).</title>
        <authorList>
            <person name="Freel K.C."/>
            <person name="Sarilar V."/>
            <person name="Neuveglise C."/>
            <person name="Devillers H."/>
            <person name="Friedrich A."/>
            <person name="Schacherer J."/>
        </authorList>
    </citation>
    <scope>NUCLEOTIDE SEQUENCE</scope>
    <source>
        <strain evidence="1">YJS4271</strain>
    </source>
</reference>
<accession>A0A061AMU8</accession>
<dbReference type="InterPro" id="IPR028364">
    <property type="entry name" value="Ribosomal_uL1/biogenesis"/>
</dbReference>
<dbReference type="Gene3D" id="3.40.50.790">
    <property type="match status" value="1"/>
</dbReference>
<dbReference type="GO" id="GO:0003723">
    <property type="term" value="F:RNA binding"/>
    <property type="evidence" value="ECO:0007669"/>
    <property type="project" value="InterPro"/>
</dbReference>
<dbReference type="AlphaFoldDB" id="A0A061AMU8"/>
<dbReference type="GO" id="GO:0042254">
    <property type="term" value="P:ribosome biogenesis"/>
    <property type="evidence" value="ECO:0007669"/>
    <property type="project" value="UniProtKB-ARBA"/>
</dbReference>
<dbReference type="SUPFAM" id="SSF56808">
    <property type="entry name" value="Ribosomal protein L1"/>
    <property type="match status" value="1"/>
</dbReference>
<dbReference type="InterPro" id="IPR016095">
    <property type="entry name" value="Ribosomal_uL1_3-a/b-sand"/>
</dbReference>
<dbReference type="CDD" id="cd00403">
    <property type="entry name" value="Ribosomal_L1"/>
    <property type="match status" value="1"/>
</dbReference>
<protein>
    <submittedName>
        <fullName evidence="1">CYFA0S02e08636g1_1</fullName>
    </submittedName>
</protein>
<organism evidence="1">
    <name type="scientific">Cyberlindnera fabianii</name>
    <name type="common">Yeast</name>
    <name type="synonym">Hansenula fabianii</name>
    <dbReference type="NCBI Taxonomy" id="36022"/>
    <lineage>
        <taxon>Eukaryota</taxon>
        <taxon>Fungi</taxon>
        <taxon>Dikarya</taxon>
        <taxon>Ascomycota</taxon>
        <taxon>Saccharomycotina</taxon>
        <taxon>Saccharomycetes</taxon>
        <taxon>Phaffomycetales</taxon>
        <taxon>Phaffomycetaceae</taxon>
        <taxon>Cyberlindnera</taxon>
    </lineage>
</organism>
<dbReference type="InterPro" id="IPR023674">
    <property type="entry name" value="Ribosomal_uL1-like"/>
</dbReference>
<evidence type="ECO:0000313" key="1">
    <source>
        <dbReference type="EMBL" id="CDR38920.1"/>
    </source>
</evidence>
<dbReference type="OrthoDB" id="10251727at2759"/>
<dbReference type="GO" id="GO:1990904">
    <property type="term" value="C:ribonucleoprotein complex"/>
    <property type="evidence" value="ECO:0007669"/>
    <property type="project" value="UniProtKB-ARBA"/>
</dbReference>
<dbReference type="EMBL" id="LK052887">
    <property type="protein sequence ID" value="CDR38920.1"/>
    <property type="molecule type" value="Genomic_DNA"/>
</dbReference>
<dbReference type="VEuPathDB" id="FungiDB:BON22_3376"/>
<proteinExistence type="predicted"/>
<name>A0A061AMU8_CYBFA</name>
<dbReference type="InterPro" id="IPR050257">
    <property type="entry name" value="eL8/uL1-like"/>
</dbReference>
<dbReference type="Pfam" id="PF00687">
    <property type="entry name" value="Ribosomal_L1"/>
    <property type="match status" value="1"/>
</dbReference>
<gene>
    <name evidence="1" type="ORF">CYFA0S_02e08636g</name>
</gene>
<dbReference type="PhylomeDB" id="A0A061AMU8"/>